<dbReference type="PANTHER" id="PTHR30429:SF0">
    <property type="entry name" value="METHIONINE-BINDING LIPOPROTEIN METQ"/>
    <property type="match status" value="1"/>
</dbReference>
<dbReference type="PIRSF" id="PIRSF002854">
    <property type="entry name" value="MetQ"/>
    <property type="match status" value="1"/>
</dbReference>
<comment type="caution">
    <text evidence="8">The sequence shown here is derived from an EMBL/GenBank/DDBJ whole genome shotgun (WGS) entry which is preliminary data.</text>
</comment>
<dbReference type="Proteomes" id="UP000265691">
    <property type="component" value="Unassembled WGS sequence"/>
</dbReference>
<reference evidence="8 9" key="1">
    <citation type="submission" date="2017-08" db="EMBL/GenBank/DDBJ databases">
        <title>Reclassification of Bisgaard taxon 37 and 44.</title>
        <authorList>
            <person name="Christensen H."/>
        </authorList>
    </citation>
    <scope>NUCLEOTIDE SEQUENCE [LARGE SCALE GENOMIC DNA]</scope>
    <source>
        <strain evidence="8 9">B96_3</strain>
    </source>
</reference>
<comment type="subcellular location">
    <subcellularLocation>
        <location evidence="1">Membrane</location>
        <topology evidence="1">Lipid-anchor</topology>
    </subcellularLocation>
</comment>
<keyword evidence="3" id="KW-0472">Membrane</keyword>
<dbReference type="GO" id="GO:0016020">
    <property type="term" value="C:membrane"/>
    <property type="evidence" value="ECO:0007669"/>
    <property type="project" value="UniProtKB-SubCell"/>
</dbReference>
<evidence type="ECO:0000256" key="2">
    <source>
        <dbReference type="ARBA" id="ARBA00022729"/>
    </source>
</evidence>
<dbReference type="SUPFAM" id="SSF53850">
    <property type="entry name" value="Periplasmic binding protein-like II"/>
    <property type="match status" value="1"/>
</dbReference>
<dbReference type="InterPro" id="IPR004872">
    <property type="entry name" value="Lipoprotein_NlpA"/>
</dbReference>
<dbReference type="EMBL" id="NRHC01000019">
    <property type="protein sequence ID" value="RIY34000.1"/>
    <property type="molecule type" value="Genomic_DNA"/>
</dbReference>
<accession>A0A3A1Y9V8</accession>
<proteinExistence type="inferred from homology"/>
<evidence type="ECO:0000313" key="9">
    <source>
        <dbReference type="Proteomes" id="UP000265691"/>
    </source>
</evidence>
<evidence type="ECO:0000256" key="3">
    <source>
        <dbReference type="ARBA" id="ARBA00023136"/>
    </source>
</evidence>
<dbReference type="AlphaFoldDB" id="A0A3A1Y9V8"/>
<sequence>MKRFTKLSTAFALLAASFSSTTALANQTLSVAASVTPHAEVIKLVADDLKKQGIDLKVVEFSDYVQPNVVVYQKHVDINFYQHLPYLEVFNAERGYDLVPAFPIFITPVAVYSSKVKNVHDVREGGVVAIPNDPTNGARALLLLHSLGLIKLKDPTNIKATPRDIVENPKKLKFREIEAPNLPRVLNSVDLDVINTNFAVPAGLHPLKDAIAIEENDSPYANWVVTRPDNANLESVQKLKEAIYTKKVYDFILTKFNGAVIPVFCPLDEPVEGCKVPETNK</sequence>
<dbReference type="PANTHER" id="PTHR30429">
    <property type="entry name" value="D-METHIONINE-BINDING LIPOPROTEIN METQ"/>
    <property type="match status" value="1"/>
</dbReference>
<dbReference type="RefSeq" id="WP_119524599.1">
    <property type="nucleotide sequence ID" value="NZ_NRHC01000019.1"/>
</dbReference>
<feature type="signal peptide" evidence="7">
    <location>
        <begin position="1"/>
        <end position="25"/>
    </location>
</feature>
<organism evidence="8 9">
    <name type="scientific">Psittacicella hinzii</name>
    <dbReference type="NCBI Taxonomy" id="2028575"/>
    <lineage>
        <taxon>Bacteria</taxon>
        <taxon>Pseudomonadati</taxon>
        <taxon>Pseudomonadota</taxon>
        <taxon>Gammaproteobacteria</taxon>
        <taxon>Pasteurellales</taxon>
        <taxon>Psittacicellaceae</taxon>
        <taxon>Psittacicella</taxon>
    </lineage>
</organism>
<protein>
    <recommendedName>
        <fullName evidence="6">Lipoprotein</fullName>
    </recommendedName>
</protein>
<evidence type="ECO:0000256" key="5">
    <source>
        <dbReference type="ARBA" id="ARBA00023288"/>
    </source>
</evidence>
<keyword evidence="9" id="KW-1185">Reference proteome</keyword>
<evidence type="ECO:0000256" key="7">
    <source>
        <dbReference type="SAM" id="SignalP"/>
    </source>
</evidence>
<dbReference type="OrthoDB" id="9812878at2"/>
<keyword evidence="2 7" id="KW-0732">Signal</keyword>
<dbReference type="Pfam" id="PF03180">
    <property type="entry name" value="Lipoprotein_9"/>
    <property type="match status" value="1"/>
</dbReference>
<evidence type="ECO:0000313" key="8">
    <source>
        <dbReference type="EMBL" id="RIY34000.1"/>
    </source>
</evidence>
<keyword evidence="4" id="KW-0564">Palmitate</keyword>
<keyword evidence="5 6" id="KW-0449">Lipoprotein</keyword>
<comment type="similarity">
    <text evidence="6">Belongs to the nlpA lipoprotein family.</text>
</comment>
<evidence type="ECO:0000256" key="1">
    <source>
        <dbReference type="ARBA" id="ARBA00004635"/>
    </source>
</evidence>
<evidence type="ECO:0000256" key="4">
    <source>
        <dbReference type="ARBA" id="ARBA00023139"/>
    </source>
</evidence>
<name>A0A3A1Y9V8_9GAMM</name>
<evidence type="ECO:0000256" key="6">
    <source>
        <dbReference type="PIRNR" id="PIRNR002854"/>
    </source>
</evidence>
<gene>
    <name evidence="8" type="ORF">CKF54_01930</name>
</gene>
<feature type="chain" id="PRO_5017480450" description="Lipoprotein" evidence="7">
    <location>
        <begin position="26"/>
        <end position="281"/>
    </location>
</feature>
<dbReference type="Gene3D" id="3.40.190.10">
    <property type="entry name" value="Periplasmic binding protein-like II"/>
    <property type="match status" value="2"/>
</dbReference>